<reference evidence="1 2" key="1">
    <citation type="submission" date="2020-05" db="EMBL/GenBank/DDBJ databases">
        <title>Complete genome sequencing of Campylobacter and Arcobacter type strains.</title>
        <authorList>
            <person name="Miller W.G."/>
            <person name="Yee E."/>
        </authorList>
    </citation>
    <scope>NUCLEOTIDE SEQUENCE [LARGE SCALE GENOMIC DNA]</scope>
    <source>
        <strain evidence="1 2">CCUG 73571</strain>
    </source>
</reference>
<dbReference type="OrthoDB" id="5357894at2"/>
<dbReference type="EMBL" id="CP053825">
    <property type="protein sequence ID" value="QKF79323.1"/>
    <property type="molecule type" value="Genomic_DNA"/>
</dbReference>
<dbReference type="Proteomes" id="UP000509246">
    <property type="component" value="Chromosome"/>
</dbReference>
<dbReference type="RefSeq" id="WP_139424574.1">
    <property type="nucleotide sequence ID" value="NZ_CBCSFY010000003.1"/>
</dbReference>
<accession>A0A7L5I974</accession>
<proteinExistence type="predicted"/>
<sequence length="112" mass="13656">MKMVCFKILLSLFTFSFVWGIEVKNDIYDTTFFYERFITQPNYENALNLAKYFYQIKSYENAIYWAIEANEFDLKQKEAWLIFINAKIKQGKYEQALKAKDEYEKLLENYFE</sequence>
<protein>
    <submittedName>
        <fullName evidence="1">Transformation system protein CtsX</fullName>
    </submittedName>
</protein>
<organism evidence="1 2">
    <name type="scientific">Campylobacter armoricus</name>
    <dbReference type="NCBI Taxonomy" id="2505970"/>
    <lineage>
        <taxon>Bacteria</taxon>
        <taxon>Pseudomonadati</taxon>
        <taxon>Campylobacterota</taxon>
        <taxon>Epsilonproteobacteria</taxon>
        <taxon>Campylobacterales</taxon>
        <taxon>Campylobacteraceae</taxon>
        <taxon>Campylobacter</taxon>
    </lineage>
</organism>
<gene>
    <name evidence="1" type="primary">ctsX</name>
    <name evidence="1" type="ORF">CARM_0369</name>
</gene>
<dbReference type="InterPro" id="IPR011990">
    <property type="entry name" value="TPR-like_helical_dom_sf"/>
</dbReference>
<name>A0A7L5I974_9BACT</name>
<dbReference type="KEGG" id="carm:CARM_0369"/>
<dbReference type="SUPFAM" id="SSF48452">
    <property type="entry name" value="TPR-like"/>
    <property type="match status" value="1"/>
</dbReference>
<dbReference type="Pfam" id="PF12895">
    <property type="entry name" value="ANAPC3"/>
    <property type="match status" value="1"/>
</dbReference>
<dbReference type="AlphaFoldDB" id="A0A7L5I974"/>
<evidence type="ECO:0000313" key="2">
    <source>
        <dbReference type="Proteomes" id="UP000509246"/>
    </source>
</evidence>
<keyword evidence="2" id="KW-1185">Reference proteome</keyword>
<dbReference type="GeneID" id="56586102"/>
<evidence type="ECO:0000313" key="1">
    <source>
        <dbReference type="EMBL" id="QKF79323.1"/>
    </source>
</evidence>